<keyword evidence="9" id="KW-1185">Reference proteome</keyword>
<dbReference type="SUPFAM" id="SSF63867">
    <property type="entry name" value="MoeA C-terminal domain-like"/>
    <property type="match status" value="1"/>
</dbReference>
<evidence type="ECO:0000256" key="4">
    <source>
        <dbReference type="ARBA" id="ARBA00023150"/>
    </source>
</evidence>
<dbReference type="Gene3D" id="3.40.980.10">
    <property type="entry name" value="MoaB/Mog-like domain"/>
    <property type="match status" value="1"/>
</dbReference>
<dbReference type="InterPro" id="IPR036688">
    <property type="entry name" value="MoeA_C_domain_IV_sf"/>
</dbReference>
<dbReference type="EMBL" id="LMZQ01000013">
    <property type="protein sequence ID" value="KRT14890.1"/>
    <property type="molecule type" value="Genomic_DNA"/>
</dbReference>
<dbReference type="InterPro" id="IPR038987">
    <property type="entry name" value="MoeA-like"/>
</dbReference>
<dbReference type="Gene3D" id="2.40.340.10">
    <property type="entry name" value="MoeA, C-terminal, domain IV"/>
    <property type="match status" value="1"/>
</dbReference>
<feature type="domain" description="MoaB/Mog" evidence="7">
    <location>
        <begin position="173"/>
        <end position="311"/>
    </location>
</feature>
<comment type="catalytic activity">
    <reaction evidence="5">
        <text>adenylyl-molybdopterin + molybdate = Mo-molybdopterin + AMP + H(+)</text>
        <dbReference type="Rhea" id="RHEA:35047"/>
        <dbReference type="ChEBI" id="CHEBI:15378"/>
        <dbReference type="ChEBI" id="CHEBI:36264"/>
        <dbReference type="ChEBI" id="CHEBI:62727"/>
        <dbReference type="ChEBI" id="CHEBI:71302"/>
        <dbReference type="ChEBI" id="CHEBI:456215"/>
        <dbReference type="EC" id="2.10.1.1"/>
    </reaction>
</comment>
<dbReference type="InterPro" id="IPR036425">
    <property type="entry name" value="MoaB/Mog-like_dom_sf"/>
</dbReference>
<dbReference type="OrthoDB" id="9804758at2"/>
<dbReference type="SUPFAM" id="SSF63882">
    <property type="entry name" value="MoeA N-terminal region -like"/>
    <property type="match status" value="1"/>
</dbReference>
<name>A0A0T5VLZ6_9SPHI</name>
<evidence type="ECO:0000256" key="5">
    <source>
        <dbReference type="ARBA" id="ARBA00047317"/>
    </source>
</evidence>
<evidence type="ECO:0000256" key="3">
    <source>
        <dbReference type="ARBA" id="ARBA00010763"/>
    </source>
</evidence>
<protein>
    <recommendedName>
        <fullName evidence="6">Molybdopterin molybdenumtransferase</fullName>
        <ecNumber evidence="6">2.10.1.1</ecNumber>
    </recommendedName>
</protein>
<dbReference type="FunFam" id="2.170.190.11:FF:000001">
    <property type="entry name" value="Molybdopterin molybdenumtransferase"/>
    <property type="match status" value="1"/>
</dbReference>
<dbReference type="UniPathway" id="UPA00344"/>
<dbReference type="RefSeq" id="WP_057933348.1">
    <property type="nucleotide sequence ID" value="NZ_LMZQ01000013.1"/>
</dbReference>
<evidence type="ECO:0000259" key="7">
    <source>
        <dbReference type="SMART" id="SM00852"/>
    </source>
</evidence>
<evidence type="ECO:0000313" key="9">
    <source>
        <dbReference type="Proteomes" id="UP000051950"/>
    </source>
</evidence>
<dbReference type="Gene3D" id="2.170.190.11">
    <property type="entry name" value="Molybdopterin biosynthesis moea protein, domain 3"/>
    <property type="match status" value="1"/>
</dbReference>
<evidence type="ECO:0000256" key="2">
    <source>
        <dbReference type="ARBA" id="ARBA00005046"/>
    </source>
</evidence>
<dbReference type="NCBIfam" id="TIGR00177">
    <property type="entry name" value="molyb_syn"/>
    <property type="match status" value="1"/>
</dbReference>
<dbReference type="PANTHER" id="PTHR10192">
    <property type="entry name" value="MOLYBDOPTERIN BIOSYNTHESIS PROTEIN"/>
    <property type="match status" value="1"/>
</dbReference>
<comment type="cofactor">
    <cofactor evidence="6">
        <name>Mg(2+)</name>
        <dbReference type="ChEBI" id="CHEBI:18420"/>
    </cofactor>
</comment>
<evidence type="ECO:0000256" key="1">
    <source>
        <dbReference type="ARBA" id="ARBA00002901"/>
    </source>
</evidence>
<keyword evidence="4 6" id="KW-0501">Molybdenum cofactor biosynthesis</keyword>
<gene>
    <name evidence="8" type="ORF">ASU31_16330</name>
</gene>
<dbReference type="NCBIfam" id="NF045515">
    <property type="entry name" value="Glp_gephyrin"/>
    <property type="match status" value="1"/>
</dbReference>
<dbReference type="InterPro" id="IPR005110">
    <property type="entry name" value="MoeA_linker/N"/>
</dbReference>
<dbReference type="EC" id="2.10.1.1" evidence="6"/>
<dbReference type="Proteomes" id="UP000051950">
    <property type="component" value="Unassembled WGS sequence"/>
</dbReference>
<comment type="function">
    <text evidence="1 6">Catalyzes the insertion of molybdate into adenylated molybdopterin with the concomitant release of AMP.</text>
</comment>
<comment type="similarity">
    <text evidence="3 6">Belongs to the MoeA family.</text>
</comment>
<dbReference type="GO" id="GO:0006777">
    <property type="term" value="P:Mo-molybdopterin cofactor biosynthetic process"/>
    <property type="evidence" value="ECO:0007669"/>
    <property type="project" value="UniProtKB-UniRule"/>
</dbReference>
<comment type="pathway">
    <text evidence="2 6">Cofactor biosynthesis; molybdopterin biosynthesis.</text>
</comment>
<organism evidence="8 9">
    <name type="scientific">Pedobacter ginsenosidimutans</name>
    <dbReference type="NCBI Taxonomy" id="687842"/>
    <lineage>
        <taxon>Bacteria</taxon>
        <taxon>Pseudomonadati</taxon>
        <taxon>Bacteroidota</taxon>
        <taxon>Sphingobacteriia</taxon>
        <taxon>Sphingobacteriales</taxon>
        <taxon>Sphingobacteriaceae</taxon>
        <taxon>Pedobacter</taxon>
    </lineage>
</organism>
<proteinExistence type="inferred from homology"/>
<dbReference type="GO" id="GO:0005829">
    <property type="term" value="C:cytosol"/>
    <property type="evidence" value="ECO:0007669"/>
    <property type="project" value="TreeGrafter"/>
</dbReference>
<dbReference type="Pfam" id="PF03453">
    <property type="entry name" value="MoeA_N"/>
    <property type="match status" value="1"/>
</dbReference>
<dbReference type="Pfam" id="PF00994">
    <property type="entry name" value="MoCF_biosynth"/>
    <property type="match status" value="1"/>
</dbReference>
<dbReference type="CDD" id="cd00887">
    <property type="entry name" value="MoeA"/>
    <property type="match status" value="1"/>
</dbReference>
<dbReference type="Pfam" id="PF03454">
    <property type="entry name" value="MoeA_C"/>
    <property type="match status" value="1"/>
</dbReference>
<dbReference type="InterPro" id="IPR036135">
    <property type="entry name" value="MoeA_linker/N_sf"/>
</dbReference>
<dbReference type="InterPro" id="IPR001453">
    <property type="entry name" value="MoaB/Mog_dom"/>
</dbReference>
<dbReference type="SMART" id="SM00852">
    <property type="entry name" value="MoCF_biosynth"/>
    <property type="match status" value="1"/>
</dbReference>
<dbReference type="InterPro" id="IPR005111">
    <property type="entry name" value="MoeA_C_domain_IV"/>
</dbReference>
<dbReference type="GO" id="GO:0046872">
    <property type="term" value="F:metal ion binding"/>
    <property type="evidence" value="ECO:0007669"/>
    <property type="project" value="UniProtKB-UniRule"/>
</dbReference>
<accession>A0A0T5VLZ6</accession>
<evidence type="ECO:0000313" key="8">
    <source>
        <dbReference type="EMBL" id="KRT14890.1"/>
    </source>
</evidence>
<keyword evidence="6" id="KW-0479">Metal-binding</keyword>
<keyword evidence="6" id="KW-0460">Magnesium</keyword>
<dbReference type="PANTHER" id="PTHR10192:SF5">
    <property type="entry name" value="GEPHYRIN"/>
    <property type="match status" value="1"/>
</dbReference>
<dbReference type="AlphaFoldDB" id="A0A0T5VLZ6"/>
<reference evidence="8 9" key="1">
    <citation type="submission" date="2015-11" db="EMBL/GenBank/DDBJ databases">
        <title>Sequence of Pedobacter ginsenosidimutans.</title>
        <authorList>
            <person name="Carson E."/>
            <person name="Keyser V."/>
            <person name="Newman J."/>
            <person name="Miller J."/>
        </authorList>
    </citation>
    <scope>NUCLEOTIDE SEQUENCE [LARGE SCALE GENOMIC DNA]</scope>
    <source>
        <strain evidence="8 9">KACC 14530</strain>
    </source>
</reference>
<dbReference type="STRING" id="687842.ASU31_16330"/>
<sequence>MISVKEAKDLISQHITALNPISIDLAKASGHVLAAEVYAKYDIPAFSQSSMDGYAIKFADHEQELTLIGEMAAGTATTITIQNGQTSRIFTGAPLPEGADTVVMQEKITRKDEKITLQDSNLKLGLNVRDKGSEIKAGALAMEKGNLLSPAAIGFLAGIGINKVSVYPMPKISIIVTGKELQQPGKTLEFGQVYESNSYSLSAALKYEGIEQIVVYEADDDLEILKKVLETAIESSDVVLLTGGVSVGDYDFVIEAATHCGIKQIFHKVKQKPGKPLFFGTKDQKLIFGLPGNPSSVLSCYYNYVLPSVKTLSHKSNSVIEVQAALTHPYSKAAGLTHFLKGKYENGLVTPLSAQESYRLSSFAQANCLICLDEIQEQFKKSNILTVMILPD</sequence>
<comment type="caution">
    <text evidence="8">The sequence shown here is derived from an EMBL/GenBank/DDBJ whole genome shotgun (WGS) entry which is preliminary data.</text>
</comment>
<dbReference type="Gene3D" id="3.90.105.10">
    <property type="entry name" value="Molybdopterin biosynthesis moea protein, domain 2"/>
    <property type="match status" value="1"/>
</dbReference>
<dbReference type="GO" id="GO:0061599">
    <property type="term" value="F:molybdopterin molybdotransferase activity"/>
    <property type="evidence" value="ECO:0007669"/>
    <property type="project" value="UniProtKB-UniRule"/>
</dbReference>
<keyword evidence="6" id="KW-0808">Transferase</keyword>
<keyword evidence="6" id="KW-0500">Molybdenum</keyword>
<evidence type="ECO:0000256" key="6">
    <source>
        <dbReference type="RuleBase" id="RU365090"/>
    </source>
</evidence>
<dbReference type="SUPFAM" id="SSF53218">
    <property type="entry name" value="Molybdenum cofactor biosynthesis proteins"/>
    <property type="match status" value="1"/>
</dbReference>